<keyword evidence="3" id="KW-1185">Reference proteome</keyword>
<accession>A0AAV7N9V1</accession>
<comment type="caution">
    <text evidence="2">The sequence shown here is derived from an EMBL/GenBank/DDBJ whole genome shotgun (WGS) entry which is preliminary data.</text>
</comment>
<protein>
    <submittedName>
        <fullName evidence="2">Uncharacterized protein</fullName>
    </submittedName>
</protein>
<feature type="compositionally biased region" description="Basic and acidic residues" evidence="1">
    <location>
        <begin position="74"/>
        <end position="85"/>
    </location>
</feature>
<reference evidence="2" key="1">
    <citation type="journal article" date="2022" name="bioRxiv">
        <title>Sequencing and chromosome-scale assembly of the giantPleurodeles waltlgenome.</title>
        <authorList>
            <person name="Brown T."/>
            <person name="Elewa A."/>
            <person name="Iarovenko S."/>
            <person name="Subramanian E."/>
            <person name="Araus A.J."/>
            <person name="Petzold A."/>
            <person name="Susuki M."/>
            <person name="Suzuki K.-i.T."/>
            <person name="Hayashi T."/>
            <person name="Toyoda A."/>
            <person name="Oliveira C."/>
            <person name="Osipova E."/>
            <person name="Leigh N.D."/>
            <person name="Simon A."/>
            <person name="Yun M.H."/>
        </authorList>
    </citation>
    <scope>NUCLEOTIDE SEQUENCE</scope>
    <source>
        <strain evidence="2">20211129_DDA</strain>
        <tissue evidence="2">Liver</tissue>
    </source>
</reference>
<name>A0AAV7N9V1_PLEWA</name>
<evidence type="ECO:0000256" key="1">
    <source>
        <dbReference type="SAM" id="MobiDB-lite"/>
    </source>
</evidence>
<dbReference type="Proteomes" id="UP001066276">
    <property type="component" value="Chromosome 9"/>
</dbReference>
<gene>
    <name evidence="2" type="ORF">NDU88_008698</name>
</gene>
<dbReference type="AlphaFoldDB" id="A0AAV7N9V1"/>
<sequence>MVTDGGVILEPAYFAHIGIIARTERWRAGHTGQGRRLFYQPRAHPSSEGIQDVYGELRVVQSARFRLAQLFDSEAHSASQRDRATRQGATSIPRARRESLV</sequence>
<evidence type="ECO:0000313" key="2">
    <source>
        <dbReference type="EMBL" id="KAJ1111362.1"/>
    </source>
</evidence>
<organism evidence="2 3">
    <name type="scientific">Pleurodeles waltl</name>
    <name type="common">Iberian ribbed newt</name>
    <dbReference type="NCBI Taxonomy" id="8319"/>
    <lineage>
        <taxon>Eukaryota</taxon>
        <taxon>Metazoa</taxon>
        <taxon>Chordata</taxon>
        <taxon>Craniata</taxon>
        <taxon>Vertebrata</taxon>
        <taxon>Euteleostomi</taxon>
        <taxon>Amphibia</taxon>
        <taxon>Batrachia</taxon>
        <taxon>Caudata</taxon>
        <taxon>Salamandroidea</taxon>
        <taxon>Salamandridae</taxon>
        <taxon>Pleurodelinae</taxon>
        <taxon>Pleurodeles</taxon>
    </lineage>
</organism>
<evidence type="ECO:0000313" key="3">
    <source>
        <dbReference type="Proteomes" id="UP001066276"/>
    </source>
</evidence>
<dbReference type="EMBL" id="JANPWB010000013">
    <property type="protein sequence ID" value="KAJ1111362.1"/>
    <property type="molecule type" value="Genomic_DNA"/>
</dbReference>
<proteinExistence type="predicted"/>
<feature type="region of interest" description="Disordered" evidence="1">
    <location>
        <begin position="74"/>
        <end position="101"/>
    </location>
</feature>